<evidence type="ECO:0008006" key="3">
    <source>
        <dbReference type="Google" id="ProtNLM"/>
    </source>
</evidence>
<organism evidence="1 2">
    <name type="scientific">Candidatus Synechococcus spongiarum SP3</name>
    <dbReference type="NCBI Taxonomy" id="1604020"/>
    <lineage>
        <taxon>Bacteria</taxon>
        <taxon>Bacillati</taxon>
        <taxon>Cyanobacteriota</taxon>
        <taxon>Cyanophyceae</taxon>
        <taxon>Synechococcales</taxon>
        <taxon>Synechococcaceae</taxon>
        <taxon>Synechococcus</taxon>
    </lineage>
</organism>
<dbReference type="EMBL" id="JXQG01000050">
    <property type="protein sequence ID" value="KKZ11503.1"/>
    <property type="molecule type" value="Genomic_DNA"/>
</dbReference>
<dbReference type="Proteomes" id="UP000035067">
    <property type="component" value="Unassembled WGS sequence"/>
</dbReference>
<gene>
    <name evidence="1" type="ORF">TE42_07745</name>
</gene>
<evidence type="ECO:0000313" key="2">
    <source>
        <dbReference type="Proteomes" id="UP000035067"/>
    </source>
</evidence>
<dbReference type="PATRIC" id="fig|1604020.3.peg.1513"/>
<protein>
    <recommendedName>
        <fullName evidence="3">DUF3288 domain-containing protein</fullName>
    </recommendedName>
</protein>
<name>A0A0G2HK05_9SYNE</name>
<reference evidence="1 2" key="1">
    <citation type="submission" date="2015-01" db="EMBL/GenBank/DDBJ databases">
        <title>Lifestyle Evolution in Cyanobacterial Symbionts of Sponges.</title>
        <authorList>
            <person name="Burgsdorf I."/>
            <person name="Slaby B.M."/>
            <person name="Handley K.M."/>
            <person name="Haber M."/>
            <person name="Blom J."/>
            <person name="Marshall C.W."/>
            <person name="Gilbert J.A."/>
            <person name="Hentschel U."/>
            <person name="Steindler L."/>
        </authorList>
    </citation>
    <scope>NUCLEOTIDE SEQUENCE [LARGE SCALE GENOMIC DNA]</scope>
    <source>
        <strain evidence="1">SP3</strain>
    </source>
</reference>
<dbReference type="AlphaFoldDB" id="A0A0G2HK05"/>
<proteinExistence type="predicted"/>
<comment type="caution">
    <text evidence="1">The sequence shown here is derived from an EMBL/GenBank/DDBJ whole genome shotgun (WGS) entry which is preliminary data.</text>
</comment>
<dbReference type="Pfam" id="PF11691">
    <property type="entry name" value="DUF3288"/>
    <property type="match status" value="1"/>
</dbReference>
<sequence length="107" mass="11952">MADQQQQHPLHGRDRPVVDRLLQVESPRDQDLVDGARLLQRYRNFPGAEDIRNDLKTTLKTWGLSQSSLYHRSRAIWASGFQPNLLAADDGLVGSGFDSTSEAPTPP</sequence>
<evidence type="ECO:0000313" key="1">
    <source>
        <dbReference type="EMBL" id="KKZ11503.1"/>
    </source>
</evidence>
<dbReference type="InterPro" id="IPR021705">
    <property type="entry name" value="DUF3288"/>
</dbReference>
<accession>A0A0G2HK05</accession>